<dbReference type="AlphaFoldDB" id="A0A6V7TL52"/>
<keyword evidence="1" id="KW-1133">Transmembrane helix</keyword>
<keyword evidence="1" id="KW-0472">Membrane</keyword>
<gene>
    <name evidence="2" type="ORF">MENT_LOCUS1001</name>
</gene>
<name>A0A6V7TL52_MELEN</name>
<evidence type="ECO:0000256" key="1">
    <source>
        <dbReference type="SAM" id="Phobius"/>
    </source>
</evidence>
<proteinExistence type="predicted"/>
<organism evidence="2 3">
    <name type="scientific">Meloidogyne enterolobii</name>
    <name type="common">Root-knot nematode worm</name>
    <name type="synonym">Meloidogyne mayaguensis</name>
    <dbReference type="NCBI Taxonomy" id="390850"/>
    <lineage>
        <taxon>Eukaryota</taxon>
        <taxon>Metazoa</taxon>
        <taxon>Ecdysozoa</taxon>
        <taxon>Nematoda</taxon>
        <taxon>Chromadorea</taxon>
        <taxon>Rhabditida</taxon>
        <taxon>Tylenchina</taxon>
        <taxon>Tylenchomorpha</taxon>
        <taxon>Tylenchoidea</taxon>
        <taxon>Meloidogynidae</taxon>
        <taxon>Meloidogyninae</taxon>
        <taxon>Meloidogyne</taxon>
    </lineage>
</organism>
<keyword evidence="1" id="KW-0812">Transmembrane</keyword>
<evidence type="ECO:0000313" key="3">
    <source>
        <dbReference type="Proteomes" id="UP000580250"/>
    </source>
</evidence>
<evidence type="ECO:0000313" key="2">
    <source>
        <dbReference type="EMBL" id="CAD2124920.1"/>
    </source>
</evidence>
<reference evidence="2 3" key="1">
    <citation type="submission" date="2020-08" db="EMBL/GenBank/DDBJ databases">
        <authorList>
            <person name="Koutsovoulos G."/>
            <person name="Danchin GJ E."/>
        </authorList>
    </citation>
    <scope>NUCLEOTIDE SEQUENCE [LARGE SCALE GENOMIC DNA]</scope>
</reference>
<comment type="caution">
    <text evidence="2">The sequence shown here is derived from an EMBL/GenBank/DDBJ whole genome shotgun (WGS) entry which is preliminary data.</text>
</comment>
<feature type="transmembrane region" description="Helical" evidence="1">
    <location>
        <begin position="6"/>
        <end position="22"/>
    </location>
</feature>
<accession>A0A6V7TL52</accession>
<dbReference type="Proteomes" id="UP000580250">
    <property type="component" value="Unassembled WGS sequence"/>
</dbReference>
<sequence length="138" mass="15172">MNYSTTTLIISIFSIILFIEYLNSQKCIKQGKDCCDKRTCTKGCCGNLTCQSLPKYESGNVYIGLRNICGKDKCIPENGTCSQDKINCCEGTACIVPYFTCMKCLYNGDYCDGDNSVKSCCSGDCKPKGNTTRSTCQK</sequence>
<dbReference type="EMBL" id="CAJEWN010000003">
    <property type="protein sequence ID" value="CAD2124920.1"/>
    <property type="molecule type" value="Genomic_DNA"/>
</dbReference>
<protein>
    <submittedName>
        <fullName evidence="2">Uncharacterized protein</fullName>
    </submittedName>
</protein>